<organism evidence="2 3">
    <name type="scientific">Tetrabaena socialis</name>
    <dbReference type="NCBI Taxonomy" id="47790"/>
    <lineage>
        <taxon>Eukaryota</taxon>
        <taxon>Viridiplantae</taxon>
        <taxon>Chlorophyta</taxon>
        <taxon>core chlorophytes</taxon>
        <taxon>Chlorophyceae</taxon>
        <taxon>CS clade</taxon>
        <taxon>Chlamydomonadales</taxon>
        <taxon>Tetrabaenaceae</taxon>
        <taxon>Tetrabaena</taxon>
    </lineage>
</organism>
<dbReference type="CDD" id="cd02980">
    <property type="entry name" value="TRX_Fd_family"/>
    <property type="match status" value="1"/>
</dbReference>
<evidence type="ECO:0000313" key="2">
    <source>
        <dbReference type="EMBL" id="PNH03133.1"/>
    </source>
</evidence>
<sequence length="325" mass="34305">MANVAPHGESESILQLLEHFKDDDGRVATLVRELQELSVRVQVGACPTRPPAALPYAQASGPTRPPAGPSTILCSSLYKERKKLTKVLKSHRKVLEKRLSALTSAEVDSPVLSVLLTEIRSLQSHLEGQRAAALLHTAADEGSDSSDSDAECDARSAAALVSSRRAAHQQPLAPSATPPAGRDATSTMIVSGRMGLLELAVPAVQEGWDWSEEDFRAAKFEGTGRRIMVCTGSKCQRKGATEVMRAVSALSDGNPSIEVVPCKCVGKCSAGAALRVRPEGQACATYTEVRPAQLPVLFEAHFTAPAAAAEPVAACCTSCQHPHAA</sequence>
<comment type="caution">
    <text evidence="2">The sequence shown here is derived from an EMBL/GenBank/DDBJ whole genome shotgun (WGS) entry which is preliminary data.</text>
</comment>
<dbReference type="Proteomes" id="UP000236333">
    <property type="component" value="Unassembled WGS sequence"/>
</dbReference>
<reference evidence="2 3" key="1">
    <citation type="journal article" date="2017" name="Mol. Biol. Evol.">
        <title>The 4-celled Tetrabaena socialis nuclear genome reveals the essential components for genetic control of cell number at the origin of multicellularity in the volvocine lineage.</title>
        <authorList>
            <person name="Featherston J."/>
            <person name="Arakaki Y."/>
            <person name="Hanschen E.R."/>
            <person name="Ferris P.J."/>
            <person name="Michod R.E."/>
            <person name="Olson B.J.S.C."/>
            <person name="Nozaki H."/>
            <person name="Durand P.M."/>
        </authorList>
    </citation>
    <scope>NUCLEOTIDE SEQUENCE [LARGE SCALE GENOMIC DNA]</scope>
    <source>
        <strain evidence="2 3">NIES-571</strain>
    </source>
</reference>
<dbReference type="AlphaFoldDB" id="A0A2J7ZS95"/>
<evidence type="ECO:0000313" key="3">
    <source>
        <dbReference type="Proteomes" id="UP000236333"/>
    </source>
</evidence>
<name>A0A2J7ZS95_9CHLO</name>
<gene>
    <name evidence="2" type="ORF">TSOC_010835</name>
</gene>
<keyword evidence="3" id="KW-1185">Reference proteome</keyword>
<feature type="region of interest" description="Disordered" evidence="1">
    <location>
        <begin position="163"/>
        <end position="185"/>
    </location>
</feature>
<evidence type="ECO:0000256" key="1">
    <source>
        <dbReference type="SAM" id="MobiDB-lite"/>
    </source>
</evidence>
<dbReference type="InterPro" id="IPR036249">
    <property type="entry name" value="Thioredoxin-like_sf"/>
</dbReference>
<dbReference type="OrthoDB" id="532572at2759"/>
<dbReference type="Gene3D" id="3.40.30.10">
    <property type="entry name" value="Glutaredoxin"/>
    <property type="match status" value="1"/>
</dbReference>
<dbReference type="EMBL" id="PGGS01000543">
    <property type="protein sequence ID" value="PNH03133.1"/>
    <property type="molecule type" value="Genomic_DNA"/>
</dbReference>
<proteinExistence type="predicted"/>
<protein>
    <submittedName>
        <fullName evidence="2">Uncharacterized protein</fullName>
    </submittedName>
</protein>
<accession>A0A2J7ZS95</accession>
<dbReference type="SUPFAM" id="SSF52833">
    <property type="entry name" value="Thioredoxin-like"/>
    <property type="match status" value="1"/>
</dbReference>